<evidence type="ECO:0000256" key="3">
    <source>
        <dbReference type="ARBA" id="ARBA00023274"/>
    </source>
</evidence>
<dbReference type="EMBL" id="UYRS01018381">
    <property type="protein sequence ID" value="VDK34235.1"/>
    <property type="molecule type" value="Genomic_DNA"/>
</dbReference>
<dbReference type="GO" id="GO:0003735">
    <property type="term" value="F:structural constituent of ribosome"/>
    <property type="evidence" value="ECO:0007669"/>
    <property type="project" value="InterPro"/>
</dbReference>
<keyword evidence="3 4" id="KW-0687">Ribonucleoprotein</keyword>
<evidence type="ECO:0000313" key="9">
    <source>
        <dbReference type="WBParaSite" id="TASK_0000492601-mRNA-1"/>
    </source>
</evidence>
<dbReference type="Proteomes" id="UP000282613">
    <property type="component" value="Unassembled WGS sequence"/>
</dbReference>
<evidence type="ECO:0000313" key="6">
    <source>
        <dbReference type="EMBL" id="ABN14905.1"/>
    </source>
</evidence>
<dbReference type="InterPro" id="IPR000530">
    <property type="entry name" value="Ribosomal_eS12"/>
</dbReference>
<dbReference type="STRING" id="60517.A3F4S6"/>
<dbReference type="GO" id="GO:1990904">
    <property type="term" value="C:ribonucleoprotein complex"/>
    <property type="evidence" value="ECO:0007669"/>
    <property type="project" value="UniProtKB-KW"/>
</dbReference>
<evidence type="ECO:0000256" key="4">
    <source>
        <dbReference type="RuleBase" id="RU000670"/>
    </source>
</evidence>
<reference evidence="7 8" key="3">
    <citation type="submission" date="2018-11" db="EMBL/GenBank/DDBJ databases">
        <authorList>
            <consortium name="Pathogen Informatics"/>
        </authorList>
    </citation>
    <scope>NUCLEOTIDE SEQUENCE [LARGE SCALE GENOMIC DNA]</scope>
</reference>
<dbReference type="PANTHER" id="PTHR11843">
    <property type="entry name" value="40S RIBOSOMAL PROTEIN S12"/>
    <property type="match status" value="1"/>
</dbReference>
<protein>
    <recommendedName>
        <fullName evidence="4">40S ribosomal protein S12</fullName>
    </recommendedName>
</protein>
<sequence>MDAVEMDFDTALREVLKNAIASNGLVRGLHECAKAIEQRKAIVCFLAESCDEVNYTDIIEALCRVHEIPLIKVPDGKQLGEMAGLCKLDRKGCPRKVVSASCIVVKDIGEESRGWKFLVEKHKIPVAAR</sequence>
<keyword evidence="2 4" id="KW-0689">Ribosomal protein</keyword>
<dbReference type="EMBL" id="EF201876">
    <property type="protein sequence ID" value="ABN14905.1"/>
    <property type="molecule type" value="mRNA"/>
</dbReference>
<comment type="similarity">
    <text evidence="1 4">Belongs to the eukaryotic ribosomal protein eS12 family.</text>
</comment>
<dbReference type="AlphaFoldDB" id="A3F4S6"/>
<dbReference type="InterPro" id="IPR047860">
    <property type="entry name" value="Ribosomal_eS12_CS"/>
</dbReference>
<reference evidence="6" key="1">
    <citation type="submission" date="2006-12" db="EMBL/GenBank/DDBJ databases">
        <title>Analysis of Taenia asiatica adult gene expression profile applying EST strategy.</title>
        <authorList>
            <person name="Huang J."/>
            <person name="Hu X."/>
            <person name="Bao H."/>
        </authorList>
    </citation>
    <scope>NUCLEOTIDE SEQUENCE</scope>
</reference>
<dbReference type="SUPFAM" id="SSF55315">
    <property type="entry name" value="L30e-like"/>
    <property type="match status" value="1"/>
</dbReference>
<dbReference type="PRINTS" id="PR00972">
    <property type="entry name" value="RIBSOMALS12E"/>
</dbReference>
<keyword evidence="8" id="KW-1185">Reference proteome</keyword>
<dbReference type="SMR" id="A3F4S6"/>
<organism evidence="6">
    <name type="scientific">Taenia asiatica</name>
    <name type="common">Asian tapeworm</name>
    <dbReference type="NCBI Taxonomy" id="60517"/>
    <lineage>
        <taxon>Eukaryota</taxon>
        <taxon>Metazoa</taxon>
        <taxon>Spiralia</taxon>
        <taxon>Lophotrochozoa</taxon>
        <taxon>Platyhelminthes</taxon>
        <taxon>Cestoda</taxon>
        <taxon>Eucestoda</taxon>
        <taxon>Cyclophyllidea</taxon>
        <taxon>Taeniidae</taxon>
        <taxon>Taenia</taxon>
    </lineage>
</organism>
<dbReference type="OrthoDB" id="10249311at2759"/>
<evidence type="ECO:0000259" key="5">
    <source>
        <dbReference type="Pfam" id="PF01248"/>
    </source>
</evidence>
<feature type="domain" description="Ribosomal protein eL8/eL30/eS12/Gadd45" evidence="5">
    <location>
        <begin position="11"/>
        <end position="104"/>
    </location>
</feature>
<accession>A3F4S6</accession>
<evidence type="ECO:0000256" key="1">
    <source>
        <dbReference type="ARBA" id="ARBA00005824"/>
    </source>
</evidence>
<evidence type="ECO:0000256" key="2">
    <source>
        <dbReference type="ARBA" id="ARBA00022980"/>
    </source>
</evidence>
<dbReference type="PROSITE" id="PS01189">
    <property type="entry name" value="RIBOSOMAL_S12E"/>
    <property type="match status" value="1"/>
</dbReference>
<evidence type="ECO:0000313" key="7">
    <source>
        <dbReference type="EMBL" id="VDK34235.1"/>
    </source>
</evidence>
<dbReference type="InterPro" id="IPR004038">
    <property type="entry name" value="Ribosomal_eL8/eL30/eS12/Gad45"/>
</dbReference>
<dbReference type="GO" id="GO:0006412">
    <property type="term" value="P:translation"/>
    <property type="evidence" value="ECO:0007669"/>
    <property type="project" value="InterPro"/>
</dbReference>
<gene>
    <name evidence="7" type="ORF">TASK_LOCUS4927</name>
</gene>
<reference evidence="9" key="2">
    <citation type="submission" date="2017-02" db="UniProtKB">
        <authorList>
            <consortium name="WormBaseParasite"/>
        </authorList>
    </citation>
    <scope>IDENTIFICATION</scope>
</reference>
<proteinExistence type="evidence at transcript level"/>
<dbReference type="Gene3D" id="3.30.1330.30">
    <property type="match status" value="1"/>
</dbReference>
<dbReference type="GO" id="GO:0005840">
    <property type="term" value="C:ribosome"/>
    <property type="evidence" value="ECO:0007669"/>
    <property type="project" value="UniProtKB-KW"/>
</dbReference>
<dbReference type="InterPro" id="IPR029064">
    <property type="entry name" value="Ribosomal_eL30-like_sf"/>
</dbReference>
<evidence type="ECO:0000313" key="8">
    <source>
        <dbReference type="Proteomes" id="UP000282613"/>
    </source>
</evidence>
<dbReference type="WBParaSite" id="TASK_0000492601-mRNA-1">
    <property type="protein sequence ID" value="TASK_0000492601-mRNA-1"/>
    <property type="gene ID" value="TASK_0000492601"/>
</dbReference>
<dbReference type="Pfam" id="PF01248">
    <property type="entry name" value="Ribosomal_L7Ae"/>
    <property type="match status" value="1"/>
</dbReference>
<name>A3F4S6_TAEAS</name>